<keyword evidence="2 5" id="KW-0812">Transmembrane</keyword>
<gene>
    <name evidence="6" type="ORF">A2Z42_02530</name>
</gene>
<evidence type="ECO:0000256" key="2">
    <source>
        <dbReference type="ARBA" id="ARBA00022692"/>
    </source>
</evidence>
<reference evidence="6 7" key="1">
    <citation type="journal article" date="2016" name="Nat. Commun.">
        <title>Thousands of microbial genomes shed light on interconnected biogeochemical processes in an aquifer system.</title>
        <authorList>
            <person name="Anantharaman K."/>
            <person name="Brown C.T."/>
            <person name="Hug L.A."/>
            <person name="Sharon I."/>
            <person name="Castelle C.J."/>
            <person name="Probst A.J."/>
            <person name="Thomas B.C."/>
            <person name="Singh A."/>
            <person name="Wilkins M.J."/>
            <person name="Karaoz U."/>
            <person name="Brodie E.L."/>
            <person name="Williams K.H."/>
            <person name="Hubbard S.S."/>
            <person name="Banfield J.F."/>
        </authorList>
    </citation>
    <scope>NUCLEOTIDE SEQUENCE [LARGE SCALE GENOMIC DNA]</scope>
</reference>
<accession>A0A1G1WL25</accession>
<dbReference type="GO" id="GO:0016020">
    <property type="term" value="C:membrane"/>
    <property type="evidence" value="ECO:0007669"/>
    <property type="project" value="UniProtKB-SubCell"/>
</dbReference>
<comment type="subcellular location">
    <subcellularLocation>
        <location evidence="1">Membrane</location>
        <topology evidence="1">Multi-pass membrane protein</topology>
    </subcellularLocation>
</comment>
<dbReference type="InterPro" id="IPR019109">
    <property type="entry name" value="MamF_MmsF"/>
</dbReference>
<comment type="caution">
    <text evidence="6">The sequence shown here is derived from an EMBL/GenBank/DDBJ whole genome shotgun (WGS) entry which is preliminary data.</text>
</comment>
<dbReference type="EMBL" id="MHCU01000014">
    <property type="protein sequence ID" value="OGY28080.1"/>
    <property type="molecule type" value="Genomic_DNA"/>
</dbReference>
<feature type="transmembrane region" description="Helical" evidence="5">
    <location>
        <begin position="33"/>
        <end position="50"/>
    </location>
</feature>
<feature type="transmembrane region" description="Helical" evidence="5">
    <location>
        <begin position="6"/>
        <end position="21"/>
    </location>
</feature>
<evidence type="ECO:0000256" key="1">
    <source>
        <dbReference type="ARBA" id="ARBA00004141"/>
    </source>
</evidence>
<evidence type="ECO:0000256" key="3">
    <source>
        <dbReference type="ARBA" id="ARBA00022989"/>
    </source>
</evidence>
<keyword evidence="4 5" id="KW-0472">Membrane</keyword>
<name>A0A1G1WL25_9BACT</name>
<feature type="transmembrane region" description="Helical" evidence="5">
    <location>
        <begin position="56"/>
        <end position="74"/>
    </location>
</feature>
<evidence type="ECO:0000313" key="7">
    <source>
        <dbReference type="Proteomes" id="UP000176645"/>
    </source>
</evidence>
<proteinExistence type="predicted"/>
<protein>
    <recommendedName>
        <fullName evidence="8">Import component protein</fullName>
    </recommendedName>
</protein>
<evidence type="ECO:0000313" key="6">
    <source>
        <dbReference type="EMBL" id="OGY28080.1"/>
    </source>
</evidence>
<dbReference type="PANTHER" id="PTHR36460">
    <property type="entry name" value="UPF0132 DOMAIN PROTEIN (AFU_ORTHOLOGUE AFUA_3G10255)"/>
    <property type="match status" value="1"/>
</dbReference>
<sequence length="93" mass="10271">MIAAVSYLWILSIIILLVKKDSEYVTFHARQGCLLFAASIVLVVLSYFPFVGYLFGIAQLVIVVAVIVGFIQAYSGKKYKMPVIGDLAQKVNL</sequence>
<organism evidence="6 7">
    <name type="scientific">Candidatus Woykebacteria bacterium RBG_19FT_COMBO_43_10</name>
    <dbReference type="NCBI Taxonomy" id="1802598"/>
    <lineage>
        <taxon>Bacteria</taxon>
        <taxon>Candidatus Woykeibacteriota</taxon>
    </lineage>
</organism>
<dbReference type="Proteomes" id="UP000176645">
    <property type="component" value="Unassembled WGS sequence"/>
</dbReference>
<evidence type="ECO:0008006" key="8">
    <source>
        <dbReference type="Google" id="ProtNLM"/>
    </source>
</evidence>
<dbReference type="AlphaFoldDB" id="A0A1G1WL25"/>
<evidence type="ECO:0000256" key="5">
    <source>
        <dbReference type="SAM" id="Phobius"/>
    </source>
</evidence>
<evidence type="ECO:0000256" key="4">
    <source>
        <dbReference type="ARBA" id="ARBA00023136"/>
    </source>
</evidence>
<dbReference type="Pfam" id="PF09685">
    <property type="entry name" value="MamF_MmsF"/>
    <property type="match status" value="1"/>
</dbReference>
<keyword evidence="3 5" id="KW-1133">Transmembrane helix</keyword>
<dbReference type="PANTHER" id="PTHR36460:SF1">
    <property type="entry name" value="UPF0132 DOMAIN PROTEIN (AFU_ORTHOLOGUE AFUA_3G10255)"/>
    <property type="match status" value="1"/>
</dbReference>